<feature type="compositionally biased region" description="Polar residues" evidence="1">
    <location>
        <begin position="38"/>
        <end position="48"/>
    </location>
</feature>
<dbReference type="EMBL" id="CP055898">
    <property type="protein sequence ID" value="QKX53032.1"/>
    <property type="molecule type" value="Genomic_DNA"/>
</dbReference>
<dbReference type="RefSeq" id="XP_035339211.1">
    <property type="nucleotide sequence ID" value="XM_035483318.1"/>
</dbReference>
<feature type="compositionally biased region" description="Basic and acidic residues" evidence="1">
    <location>
        <begin position="1"/>
        <end position="16"/>
    </location>
</feature>
<evidence type="ECO:0000313" key="2">
    <source>
        <dbReference type="EMBL" id="QKX53032.1"/>
    </source>
</evidence>
<feature type="compositionally biased region" description="Polar residues" evidence="1">
    <location>
        <begin position="18"/>
        <end position="27"/>
    </location>
</feature>
<dbReference type="Proteomes" id="UP000509510">
    <property type="component" value="Chromosome I"/>
</dbReference>
<evidence type="ECO:0000256" key="1">
    <source>
        <dbReference type="SAM" id="MobiDB-lite"/>
    </source>
</evidence>
<proteinExistence type="predicted"/>
<name>A0A7H8QHI9_TALRU</name>
<evidence type="ECO:0000313" key="3">
    <source>
        <dbReference type="Proteomes" id="UP000509510"/>
    </source>
</evidence>
<feature type="region of interest" description="Disordered" evidence="1">
    <location>
        <begin position="112"/>
        <end position="144"/>
    </location>
</feature>
<organism evidence="2 3">
    <name type="scientific">Talaromyces rugulosus</name>
    <name type="common">Penicillium rugulosum</name>
    <dbReference type="NCBI Taxonomy" id="121627"/>
    <lineage>
        <taxon>Eukaryota</taxon>
        <taxon>Fungi</taxon>
        <taxon>Dikarya</taxon>
        <taxon>Ascomycota</taxon>
        <taxon>Pezizomycotina</taxon>
        <taxon>Eurotiomycetes</taxon>
        <taxon>Eurotiomycetidae</taxon>
        <taxon>Eurotiales</taxon>
        <taxon>Trichocomaceae</taxon>
        <taxon>Talaromyces</taxon>
        <taxon>Talaromyces sect. Islandici</taxon>
    </lineage>
</organism>
<dbReference type="KEGG" id="trg:TRUGW13939_00103"/>
<accession>A0A7H8QHI9</accession>
<protein>
    <submittedName>
        <fullName evidence="2">Uncharacterized protein</fullName>
    </submittedName>
</protein>
<dbReference type="OrthoDB" id="5598843at2759"/>
<gene>
    <name evidence="2" type="ORF">TRUGW13939_00103</name>
</gene>
<keyword evidence="3" id="KW-1185">Reference proteome</keyword>
<reference evidence="3" key="1">
    <citation type="submission" date="2020-06" db="EMBL/GenBank/DDBJ databases">
        <title>A chromosome-scale genome assembly of Talaromyces rugulosus W13939.</title>
        <authorList>
            <person name="Wang B."/>
            <person name="Guo L."/>
            <person name="Ye K."/>
            <person name="Wang L."/>
        </authorList>
    </citation>
    <scope>NUCLEOTIDE SEQUENCE [LARGE SCALE GENOMIC DNA]</scope>
    <source>
        <strain evidence="3">W13939</strain>
    </source>
</reference>
<feature type="region of interest" description="Disordered" evidence="1">
    <location>
        <begin position="1"/>
        <end position="65"/>
    </location>
</feature>
<dbReference type="GeneID" id="55987620"/>
<sequence length="172" mass="18592">MSGPGEDRWRGGRPFDNRQPTQRNATLGSRDRAAGSRGAQNANQSSAWSGPREQNAPGLSQERHVSVKSFNAAECKAALKPAPSRAFSLPTFQSPVFRPEMMASVTDIDNRQLEPAPLKYKPTGPSGKDTASNRASAPWATKPNSMANNKDFFLELRKQVTILRQGGSIPGG</sequence>
<dbReference type="AlphaFoldDB" id="A0A7H8QHI9"/>